<keyword evidence="6" id="KW-0238">DNA-binding</keyword>
<dbReference type="eggNOG" id="COG2204">
    <property type="taxonomic scope" value="Bacteria"/>
</dbReference>
<sequence>MSSAGDTLASAPERVREQFTVLVVEDDDAMRDVLQEELGDAGFRVQVAAGARAGIEQVRAGPVDMVITDLRMPDLDGFDLIRDINATDSPPPIIMVTAFGSIDTAIKAVKLGAHDYITKPFEIDELVLVIDKALAERALRRRVDRLQREVESRYGFDNIIAHSSEMRELLSLVSRVATSTASVLLTGESGTGKELVARAIHYNSPRAEGAFVAVNLAAVPEALVESELFGHTKGAFTDARQSKAGLFNEADGGTIFLDEIAEMAAPLQAKLLRALQEQEIRPVGATRPQRVDVRVVAATNRDLQERMAEGDFREDLYYRLNVIQIELPPLRRRPDDILPLAEHFLALASARLTPPRSVRLAAETQRILHSYPWPGNVRELANVIERGLTLCRGDLIAPEDLPNHVRERKSNDFLSAAVARRMNLAQLEREFIERILKEEGGNKTRTAQRLGLDRKTLYRKLDEYARADKRDD</sequence>
<gene>
    <name evidence="11" type="ordered locus">Hoch_3302</name>
</gene>
<dbReference type="InterPro" id="IPR001789">
    <property type="entry name" value="Sig_transdc_resp-reg_receiver"/>
</dbReference>
<dbReference type="PANTHER" id="PTHR32071">
    <property type="entry name" value="TRANSCRIPTIONAL REGULATORY PROTEIN"/>
    <property type="match status" value="1"/>
</dbReference>
<dbReference type="InterPro" id="IPR058031">
    <property type="entry name" value="AAA_lid_NorR"/>
</dbReference>
<dbReference type="FunFam" id="3.40.50.2300:FF:000018">
    <property type="entry name" value="DNA-binding transcriptional regulator NtrC"/>
    <property type="match status" value="1"/>
</dbReference>
<dbReference type="RefSeq" id="WP_012828404.1">
    <property type="nucleotide sequence ID" value="NC_013440.1"/>
</dbReference>
<dbReference type="Pfam" id="PF25601">
    <property type="entry name" value="AAA_lid_14"/>
    <property type="match status" value="1"/>
</dbReference>
<dbReference type="InterPro" id="IPR002197">
    <property type="entry name" value="HTH_Fis"/>
</dbReference>
<keyword evidence="1 8" id="KW-0597">Phosphoprotein</keyword>
<proteinExistence type="predicted"/>
<dbReference type="Gene3D" id="1.10.8.60">
    <property type="match status" value="1"/>
</dbReference>
<keyword evidence="2" id="KW-0547">Nucleotide-binding</keyword>
<dbReference type="SUPFAM" id="SSF46689">
    <property type="entry name" value="Homeodomain-like"/>
    <property type="match status" value="1"/>
</dbReference>
<dbReference type="Gene3D" id="1.10.10.60">
    <property type="entry name" value="Homeodomain-like"/>
    <property type="match status" value="1"/>
</dbReference>
<keyword evidence="12" id="KW-1185">Reference proteome</keyword>
<keyword evidence="7" id="KW-0804">Transcription</keyword>
<dbReference type="InterPro" id="IPR027417">
    <property type="entry name" value="P-loop_NTPase"/>
</dbReference>
<dbReference type="InterPro" id="IPR025943">
    <property type="entry name" value="Sigma_54_int_dom_ATP-bd_2"/>
</dbReference>
<dbReference type="InterPro" id="IPR011006">
    <property type="entry name" value="CheY-like_superfamily"/>
</dbReference>
<dbReference type="GO" id="GO:0043565">
    <property type="term" value="F:sequence-specific DNA binding"/>
    <property type="evidence" value="ECO:0007669"/>
    <property type="project" value="InterPro"/>
</dbReference>
<evidence type="ECO:0000256" key="3">
    <source>
        <dbReference type="ARBA" id="ARBA00022840"/>
    </source>
</evidence>
<evidence type="ECO:0000313" key="11">
    <source>
        <dbReference type="EMBL" id="ACY15804.1"/>
    </source>
</evidence>
<dbReference type="InterPro" id="IPR003593">
    <property type="entry name" value="AAA+_ATPase"/>
</dbReference>
<dbReference type="InterPro" id="IPR025662">
    <property type="entry name" value="Sigma_54_int_dom_ATP-bd_1"/>
</dbReference>
<dbReference type="InterPro" id="IPR002078">
    <property type="entry name" value="Sigma_54_int"/>
</dbReference>
<dbReference type="GO" id="GO:0005524">
    <property type="term" value="F:ATP binding"/>
    <property type="evidence" value="ECO:0007669"/>
    <property type="project" value="UniProtKB-KW"/>
</dbReference>
<dbReference type="EMBL" id="CP001804">
    <property type="protein sequence ID" value="ACY15804.1"/>
    <property type="molecule type" value="Genomic_DNA"/>
</dbReference>
<dbReference type="PROSITE" id="PS00688">
    <property type="entry name" value="SIGMA54_INTERACT_3"/>
    <property type="match status" value="1"/>
</dbReference>
<reference evidence="11 12" key="1">
    <citation type="journal article" date="2010" name="Stand. Genomic Sci.">
        <title>Complete genome sequence of Haliangium ochraceum type strain (SMP-2).</title>
        <authorList>
            <consortium name="US DOE Joint Genome Institute (JGI-PGF)"/>
            <person name="Ivanova N."/>
            <person name="Daum C."/>
            <person name="Lang E."/>
            <person name="Abt B."/>
            <person name="Kopitz M."/>
            <person name="Saunders E."/>
            <person name="Lapidus A."/>
            <person name="Lucas S."/>
            <person name="Glavina Del Rio T."/>
            <person name="Nolan M."/>
            <person name="Tice H."/>
            <person name="Copeland A."/>
            <person name="Cheng J.F."/>
            <person name="Chen F."/>
            <person name="Bruce D."/>
            <person name="Goodwin L."/>
            <person name="Pitluck S."/>
            <person name="Mavromatis K."/>
            <person name="Pati A."/>
            <person name="Mikhailova N."/>
            <person name="Chen A."/>
            <person name="Palaniappan K."/>
            <person name="Land M."/>
            <person name="Hauser L."/>
            <person name="Chang Y.J."/>
            <person name="Jeffries C.D."/>
            <person name="Detter J.C."/>
            <person name="Brettin T."/>
            <person name="Rohde M."/>
            <person name="Goker M."/>
            <person name="Bristow J."/>
            <person name="Markowitz V."/>
            <person name="Eisen J.A."/>
            <person name="Hugenholtz P."/>
            <person name="Kyrpides N.C."/>
            <person name="Klenk H.P."/>
        </authorList>
    </citation>
    <scope>NUCLEOTIDE SEQUENCE [LARGE SCALE GENOMIC DNA]</scope>
    <source>
        <strain evidence="12">DSM 14365 / CIP 107738 / JCM 11303 / AJ 13395 / SMP-2</strain>
    </source>
</reference>
<evidence type="ECO:0000256" key="4">
    <source>
        <dbReference type="ARBA" id="ARBA00023012"/>
    </source>
</evidence>
<name>D0LTW0_HALO1</name>
<dbReference type="OrthoDB" id="9814761at2"/>
<dbReference type="KEGG" id="hoh:Hoch_3302"/>
<dbReference type="GO" id="GO:0000160">
    <property type="term" value="P:phosphorelay signal transduction system"/>
    <property type="evidence" value="ECO:0007669"/>
    <property type="project" value="UniProtKB-KW"/>
</dbReference>
<dbReference type="Pfam" id="PF02954">
    <property type="entry name" value="HTH_8"/>
    <property type="match status" value="1"/>
</dbReference>
<dbReference type="FunFam" id="3.40.50.300:FF:000006">
    <property type="entry name" value="DNA-binding transcriptional regulator NtrC"/>
    <property type="match status" value="1"/>
</dbReference>
<evidence type="ECO:0000259" key="9">
    <source>
        <dbReference type="PROSITE" id="PS50045"/>
    </source>
</evidence>
<dbReference type="InterPro" id="IPR025944">
    <property type="entry name" value="Sigma_54_int_dom_CS"/>
</dbReference>
<organism evidence="11 12">
    <name type="scientific">Haliangium ochraceum (strain DSM 14365 / JCM 11303 / SMP-2)</name>
    <dbReference type="NCBI Taxonomy" id="502025"/>
    <lineage>
        <taxon>Bacteria</taxon>
        <taxon>Pseudomonadati</taxon>
        <taxon>Myxococcota</taxon>
        <taxon>Polyangia</taxon>
        <taxon>Haliangiales</taxon>
        <taxon>Kofleriaceae</taxon>
        <taxon>Haliangium</taxon>
    </lineage>
</organism>
<evidence type="ECO:0000256" key="5">
    <source>
        <dbReference type="ARBA" id="ARBA00023015"/>
    </source>
</evidence>
<dbReference type="PROSITE" id="PS00676">
    <property type="entry name" value="SIGMA54_INTERACT_2"/>
    <property type="match status" value="1"/>
</dbReference>
<protein>
    <submittedName>
        <fullName evidence="11">Two component, sigma54 specific, transcriptional regulator, Fis family</fullName>
    </submittedName>
</protein>
<evidence type="ECO:0000313" key="12">
    <source>
        <dbReference type="Proteomes" id="UP000001880"/>
    </source>
</evidence>
<dbReference type="CDD" id="cd00009">
    <property type="entry name" value="AAA"/>
    <property type="match status" value="1"/>
</dbReference>
<dbReference type="InterPro" id="IPR009057">
    <property type="entry name" value="Homeodomain-like_sf"/>
</dbReference>
<dbReference type="SMART" id="SM00382">
    <property type="entry name" value="AAA"/>
    <property type="match status" value="1"/>
</dbReference>
<dbReference type="Pfam" id="PF00072">
    <property type="entry name" value="Response_reg"/>
    <property type="match status" value="1"/>
</dbReference>
<keyword evidence="3" id="KW-0067">ATP-binding</keyword>
<evidence type="ECO:0000256" key="2">
    <source>
        <dbReference type="ARBA" id="ARBA00022741"/>
    </source>
</evidence>
<dbReference type="Proteomes" id="UP000001880">
    <property type="component" value="Chromosome"/>
</dbReference>
<evidence type="ECO:0000259" key="10">
    <source>
        <dbReference type="PROSITE" id="PS50110"/>
    </source>
</evidence>
<evidence type="ECO:0000256" key="7">
    <source>
        <dbReference type="ARBA" id="ARBA00023163"/>
    </source>
</evidence>
<dbReference type="PRINTS" id="PR01590">
    <property type="entry name" value="HTHFIS"/>
</dbReference>
<feature type="domain" description="Response regulatory" evidence="10">
    <location>
        <begin position="20"/>
        <end position="134"/>
    </location>
</feature>
<dbReference type="Pfam" id="PF00158">
    <property type="entry name" value="Sigma54_activat"/>
    <property type="match status" value="1"/>
</dbReference>
<evidence type="ECO:0000256" key="1">
    <source>
        <dbReference type="ARBA" id="ARBA00022553"/>
    </source>
</evidence>
<evidence type="ECO:0000256" key="8">
    <source>
        <dbReference type="PROSITE-ProRule" id="PRU00169"/>
    </source>
</evidence>
<dbReference type="SUPFAM" id="SSF52172">
    <property type="entry name" value="CheY-like"/>
    <property type="match status" value="1"/>
</dbReference>
<dbReference type="PROSITE" id="PS50045">
    <property type="entry name" value="SIGMA54_INTERACT_4"/>
    <property type="match status" value="1"/>
</dbReference>
<dbReference type="SMART" id="SM00448">
    <property type="entry name" value="REC"/>
    <property type="match status" value="1"/>
</dbReference>
<dbReference type="GO" id="GO:0006355">
    <property type="term" value="P:regulation of DNA-templated transcription"/>
    <property type="evidence" value="ECO:0007669"/>
    <property type="project" value="InterPro"/>
</dbReference>
<dbReference type="SUPFAM" id="SSF52540">
    <property type="entry name" value="P-loop containing nucleoside triphosphate hydrolases"/>
    <property type="match status" value="1"/>
</dbReference>
<feature type="modified residue" description="4-aspartylphosphate" evidence="8">
    <location>
        <position position="69"/>
    </location>
</feature>
<dbReference type="HOGENOM" id="CLU_000445_0_5_7"/>
<keyword evidence="4" id="KW-0902">Two-component regulatory system</keyword>
<dbReference type="Gene3D" id="3.40.50.2300">
    <property type="match status" value="1"/>
</dbReference>
<accession>D0LTW0</accession>
<dbReference type="PROSITE" id="PS50110">
    <property type="entry name" value="RESPONSE_REGULATORY"/>
    <property type="match status" value="1"/>
</dbReference>
<evidence type="ECO:0000256" key="6">
    <source>
        <dbReference type="ARBA" id="ARBA00023125"/>
    </source>
</evidence>
<dbReference type="STRING" id="502025.Hoch_3302"/>
<dbReference type="PROSITE" id="PS00675">
    <property type="entry name" value="SIGMA54_INTERACT_1"/>
    <property type="match status" value="1"/>
</dbReference>
<keyword evidence="5" id="KW-0805">Transcription regulation</keyword>
<dbReference type="Gene3D" id="3.40.50.300">
    <property type="entry name" value="P-loop containing nucleotide triphosphate hydrolases"/>
    <property type="match status" value="1"/>
</dbReference>
<feature type="domain" description="Sigma-54 factor interaction" evidence="9">
    <location>
        <begin position="159"/>
        <end position="389"/>
    </location>
</feature>
<dbReference type="AlphaFoldDB" id="D0LTW0"/>